<comment type="caution">
    <text evidence="2">The sequence shown here is derived from an EMBL/GenBank/DDBJ whole genome shotgun (WGS) entry which is preliminary data.</text>
</comment>
<gene>
    <name evidence="2" type="ORF">ACELLULO517_12165</name>
</gene>
<dbReference type="RefSeq" id="WP_227307635.1">
    <property type="nucleotide sequence ID" value="NZ_JAESVA010000003.1"/>
</dbReference>
<sequence>MAKAPGGTPKGKTAAPAQFDMNARDRKPGGGGKGRPGGPGRGRDEKRPPVHIITLPATTVDRGTGWVIQKIGKIDQNSKAAMGAEYRLVFDGHDPLSFDYLSAARDRAKEAPPEKPEPAAAPAEEAEAAPAEDETPAAEHPAGDEG</sequence>
<proteinExistence type="predicted"/>
<name>A0A963Z1W4_9PROT</name>
<keyword evidence="3" id="KW-1185">Reference proteome</keyword>
<organism evidence="2 3">
    <name type="scientific">Acidisoma cellulosilyticum</name>
    <dbReference type="NCBI Taxonomy" id="2802395"/>
    <lineage>
        <taxon>Bacteria</taxon>
        <taxon>Pseudomonadati</taxon>
        <taxon>Pseudomonadota</taxon>
        <taxon>Alphaproteobacteria</taxon>
        <taxon>Acetobacterales</taxon>
        <taxon>Acidocellaceae</taxon>
        <taxon>Acidisoma</taxon>
    </lineage>
</organism>
<evidence type="ECO:0000313" key="2">
    <source>
        <dbReference type="EMBL" id="MCB8880991.1"/>
    </source>
</evidence>
<dbReference type="Proteomes" id="UP000721844">
    <property type="component" value="Unassembled WGS sequence"/>
</dbReference>
<evidence type="ECO:0000313" key="3">
    <source>
        <dbReference type="Proteomes" id="UP000721844"/>
    </source>
</evidence>
<dbReference type="AlphaFoldDB" id="A0A963Z1W4"/>
<feature type="compositionally biased region" description="Acidic residues" evidence="1">
    <location>
        <begin position="124"/>
        <end position="136"/>
    </location>
</feature>
<accession>A0A963Z1W4</accession>
<reference evidence="2 3" key="1">
    <citation type="journal article" date="2021" name="Microorganisms">
        <title>Acidisoma silvae sp. nov. and Acidisomacellulosilytica sp. nov., Two Acidophilic Bacteria Isolated from Decaying Wood, Hydrolyzing Cellulose and Producing Poly-3-hydroxybutyrate.</title>
        <authorList>
            <person name="Mieszkin S."/>
            <person name="Pouder E."/>
            <person name="Uroz S."/>
            <person name="Simon-Colin C."/>
            <person name="Alain K."/>
        </authorList>
    </citation>
    <scope>NUCLEOTIDE SEQUENCE [LARGE SCALE GENOMIC DNA]</scope>
    <source>
        <strain evidence="2 3">HW T5.17</strain>
    </source>
</reference>
<feature type="region of interest" description="Disordered" evidence="1">
    <location>
        <begin position="1"/>
        <end position="54"/>
    </location>
</feature>
<feature type="compositionally biased region" description="Basic and acidic residues" evidence="1">
    <location>
        <begin position="104"/>
        <end position="117"/>
    </location>
</feature>
<feature type="region of interest" description="Disordered" evidence="1">
    <location>
        <begin position="101"/>
        <end position="146"/>
    </location>
</feature>
<evidence type="ECO:0000256" key="1">
    <source>
        <dbReference type="SAM" id="MobiDB-lite"/>
    </source>
</evidence>
<protein>
    <submittedName>
        <fullName evidence="2">Uncharacterized protein</fullName>
    </submittedName>
</protein>
<feature type="compositionally biased region" description="Gly residues" evidence="1">
    <location>
        <begin position="29"/>
        <end position="40"/>
    </location>
</feature>
<dbReference type="EMBL" id="JAESVA010000003">
    <property type="protein sequence ID" value="MCB8880991.1"/>
    <property type="molecule type" value="Genomic_DNA"/>
</dbReference>